<dbReference type="Pfam" id="PF02626">
    <property type="entry name" value="CT_A_B"/>
    <property type="match status" value="1"/>
</dbReference>
<dbReference type="GO" id="GO:0016787">
    <property type="term" value="F:hydrolase activity"/>
    <property type="evidence" value="ECO:0007669"/>
    <property type="project" value="UniProtKB-KW"/>
</dbReference>
<dbReference type="GO" id="GO:0005524">
    <property type="term" value="F:ATP binding"/>
    <property type="evidence" value="ECO:0007669"/>
    <property type="project" value="UniProtKB-KW"/>
</dbReference>
<gene>
    <name evidence="6" type="ORF">EYE42_03080</name>
</gene>
<sequence length="524" mass="54504">MTLRFLPVGPRTMLVELPDLDRTLDLFDALTAAPLPQIAEIVPAARTLMVRTAPGVAADGRLAAAIAAVMPEATARRSDPAEAIEIPLTYDGEDLAEVAGHLGLSVAETIAAHGAAVWQVAFTGFAPGFAYMTCDDPRFDLPRRASPRPRIPAGAVALAGRFCGVYPKASPGGWQLIGTTPVPMWDMSRDPPALLRPGARVRFVERRGAVHPVPVAAHAQTAPATGLRVLSAAFPILMQDAGRPGQAADGISASGAMDLPSLRRANRRAGNPPDLPALEITLGPVRLTVDSPVTLVLDGAADRAEIEADGARVPVDLSRPFALDPGEVLVLGPPRRGMRSYLALRGGFGVDRPLGSASTDTLAGIGPEPLGAGAVIGLACNPAGAVDPAPAPRPDLPAPGETVTLPVTMGPRADWFPQAALDLLLSQDWQVTPQSSRVGIRLSGQPLIRADARELPSEGTERGAIQVPHSGQPVLFLADHPLTGGYPVIATLLPEALALAGQIPPGARIRFAAAHPFSPIEPMP</sequence>
<feature type="domain" description="Carboxyltransferase" evidence="5">
    <location>
        <begin position="248"/>
        <end position="524"/>
    </location>
</feature>
<protein>
    <submittedName>
        <fullName evidence="6">5-oxoprolinase/urea amidolyase family protein</fullName>
    </submittedName>
</protein>
<feature type="domain" description="Carboxyltransferase" evidence="4">
    <location>
        <begin position="3"/>
        <end position="195"/>
    </location>
</feature>
<dbReference type="InterPro" id="IPR029000">
    <property type="entry name" value="Cyclophilin-like_dom_sf"/>
</dbReference>
<name>A0A4V2JCK3_9RHOB</name>
<evidence type="ECO:0000259" key="4">
    <source>
        <dbReference type="SMART" id="SM00796"/>
    </source>
</evidence>
<dbReference type="SMART" id="SM00797">
    <property type="entry name" value="AHS2"/>
    <property type="match status" value="1"/>
</dbReference>
<dbReference type="Gene3D" id="3.30.1360.40">
    <property type="match status" value="1"/>
</dbReference>
<dbReference type="OrthoDB" id="9768696at2"/>
<dbReference type="EMBL" id="SISK01000002">
    <property type="protein sequence ID" value="TBN42428.1"/>
    <property type="molecule type" value="Genomic_DNA"/>
</dbReference>
<evidence type="ECO:0000313" key="7">
    <source>
        <dbReference type="Proteomes" id="UP000293520"/>
    </source>
</evidence>
<reference evidence="6 7" key="1">
    <citation type="submission" date="2019-02" db="EMBL/GenBank/DDBJ databases">
        <title>Paracoccus subflavus sp. nov., isolated from marine sediment of the Pacific Ocean.</title>
        <authorList>
            <person name="Zhang G."/>
        </authorList>
    </citation>
    <scope>NUCLEOTIDE SEQUENCE [LARGE SCALE GENOMIC DNA]</scope>
    <source>
        <strain evidence="6 7">GY0581</strain>
    </source>
</reference>
<keyword evidence="3" id="KW-0067">ATP-binding</keyword>
<dbReference type="Pfam" id="PF02682">
    <property type="entry name" value="CT_C_D"/>
    <property type="match status" value="1"/>
</dbReference>
<dbReference type="Proteomes" id="UP000293520">
    <property type="component" value="Unassembled WGS sequence"/>
</dbReference>
<dbReference type="PANTHER" id="PTHR43309">
    <property type="entry name" value="5-OXOPROLINASE SUBUNIT C"/>
    <property type="match status" value="1"/>
</dbReference>
<dbReference type="Gene3D" id="2.40.100.10">
    <property type="entry name" value="Cyclophilin-like"/>
    <property type="match status" value="2"/>
</dbReference>
<proteinExistence type="predicted"/>
<accession>A0A4V2JCK3</accession>
<dbReference type="SMART" id="SM00796">
    <property type="entry name" value="AHS1"/>
    <property type="match status" value="1"/>
</dbReference>
<dbReference type="RefSeq" id="WP_130989858.1">
    <property type="nucleotide sequence ID" value="NZ_SISK01000002.1"/>
</dbReference>
<dbReference type="InterPro" id="IPR003833">
    <property type="entry name" value="CT_C_D"/>
</dbReference>
<dbReference type="AlphaFoldDB" id="A0A4V2JCK3"/>
<organism evidence="6 7">
    <name type="scientific">Paracoccus subflavus</name>
    <dbReference type="NCBI Taxonomy" id="2528244"/>
    <lineage>
        <taxon>Bacteria</taxon>
        <taxon>Pseudomonadati</taxon>
        <taxon>Pseudomonadota</taxon>
        <taxon>Alphaproteobacteria</taxon>
        <taxon>Rhodobacterales</taxon>
        <taxon>Paracoccaceae</taxon>
        <taxon>Paracoccus</taxon>
    </lineage>
</organism>
<dbReference type="GO" id="GO:0016829">
    <property type="term" value="F:lyase activity"/>
    <property type="evidence" value="ECO:0007669"/>
    <property type="project" value="UniProtKB-KW"/>
</dbReference>
<evidence type="ECO:0000256" key="2">
    <source>
        <dbReference type="ARBA" id="ARBA00022801"/>
    </source>
</evidence>
<dbReference type="InterPro" id="IPR003778">
    <property type="entry name" value="CT_A_B"/>
</dbReference>
<keyword evidence="1" id="KW-0547">Nucleotide-binding</keyword>
<evidence type="ECO:0000256" key="3">
    <source>
        <dbReference type="ARBA" id="ARBA00022840"/>
    </source>
</evidence>
<keyword evidence="2" id="KW-0378">Hydrolase</keyword>
<keyword evidence="6" id="KW-0456">Lyase</keyword>
<evidence type="ECO:0000313" key="6">
    <source>
        <dbReference type="EMBL" id="TBN42428.1"/>
    </source>
</evidence>
<dbReference type="SUPFAM" id="SSF50891">
    <property type="entry name" value="Cyclophilin-like"/>
    <property type="match status" value="2"/>
</dbReference>
<dbReference type="InterPro" id="IPR052708">
    <property type="entry name" value="PxpC"/>
</dbReference>
<comment type="caution">
    <text evidence="6">The sequence shown here is derived from an EMBL/GenBank/DDBJ whole genome shotgun (WGS) entry which is preliminary data.</text>
</comment>
<evidence type="ECO:0000256" key="1">
    <source>
        <dbReference type="ARBA" id="ARBA00022741"/>
    </source>
</evidence>
<keyword evidence="7" id="KW-1185">Reference proteome</keyword>
<dbReference type="PANTHER" id="PTHR43309:SF3">
    <property type="entry name" value="5-OXOPROLINASE SUBUNIT C"/>
    <property type="match status" value="1"/>
</dbReference>
<evidence type="ECO:0000259" key="5">
    <source>
        <dbReference type="SMART" id="SM00797"/>
    </source>
</evidence>
<dbReference type="SUPFAM" id="SSF160467">
    <property type="entry name" value="PH0987 N-terminal domain-like"/>
    <property type="match status" value="1"/>
</dbReference>